<evidence type="ECO:0000313" key="3">
    <source>
        <dbReference type="WBParaSite" id="SRDH1_48530.1"/>
    </source>
</evidence>
<dbReference type="WBParaSite" id="SRDH1_48520.1">
    <property type="protein sequence ID" value="SRDH1_48520.1"/>
    <property type="gene ID" value="SRDH1_48520"/>
</dbReference>
<reference evidence="1" key="1">
    <citation type="submission" date="2022-06" db="EMBL/GenBank/DDBJ databases">
        <authorList>
            <person name="Berger JAMES D."/>
            <person name="Berger JAMES D."/>
        </authorList>
    </citation>
    <scope>NUCLEOTIDE SEQUENCE [LARGE SCALE GENOMIC DNA]</scope>
</reference>
<keyword evidence="1" id="KW-1185">Reference proteome</keyword>
<dbReference type="AlphaFoldDB" id="A0AA85FGY8"/>
<accession>A0AA85FGY8</accession>
<evidence type="ECO:0000313" key="1">
    <source>
        <dbReference type="Proteomes" id="UP000050792"/>
    </source>
</evidence>
<protein>
    <submittedName>
        <fullName evidence="2 3">Uncharacterized protein</fullName>
    </submittedName>
</protein>
<dbReference type="Proteomes" id="UP000050792">
    <property type="component" value="Unassembled WGS sequence"/>
</dbReference>
<evidence type="ECO:0000313" key="2">
    <source>
        <dbReference type="WBParaSite" id="SRDH1_48520.1"/>
    </source>
</evidence>
<name>A0AA85FGY8_9TREM</name>
<reference evidence="2 3" key="2">
    <citation type="submission" date="2023-11" db="UniProtKB">
        <authorList>
            <consortium name="WormBaseParasite"/>
        </authorList>
    </citation>
    <scope>IDENTIFICATION</scope>
</reference>
<sequence length="70" mass="8157">MEHFIPFQWYFYRYVLFLSIQQPNNEALIPVRTSGNCQFCFCITSDYTGRSEGDEICPYCFCVSKAHGSP</sequence>
<proteinExistence type="predicted"/>
<dbReference type="WBParaSite" id="SRDH1_48530.1">
    <property type="protein sequence ID" value="SRDH1_48530.1"/>
    <property type="gene ID" value="SRDH1_48530"/>
</dbReference>
<organism evidence="1 3">
    <name type="scientific">Schistosoma rodhaini</name>
    <dbReference type="NCBI Taxonomy" id="6188"/>
    <lineage>
        <taxon>Eukaryota</taxon>
        <taxon>Metazoa</taxon>
        <taxon>Spiralia</taxon>
        <taxon>Lophotrochozoa</taxon>
        <taxon>Platyhelminthes</taxon>
        <taxon>Trematoda</taxon>
        <taxon>Digenea</taxon>
        <taxon>Strigeidida</taxon>
        <taxon>Schistosomatoidea</taxon>
        <taxon>Schistosomatidae</taxon>
        <taxon>Schistosoma</taxon>
    </lineage>
</organism>